<sequence length="112" mass="12722">MSRNVISRNEIDDRFNKCLKKAMNDPQQLVKGEISDNESDGGGDQGLQKASVGKMIENFAKILLDNEKVDHADINVQMRLKNIKSNPKKHDVQFFAYDSKDSDERGGRIIRD</sequence>
<reference evidence="2" key="1">
    <citation type="submission" date="2021-09" db="EMBL/GenBank/DDBJ databases">
        <authorList>
            <consortium name="Pathogen Informatics"/>
        </authorList>
    </citation>
    <scope>NUCLEOTIDE SEQUENCE</scope>
</reference>
<dbReference type="AlphaFoldDB" id="A0A8J2M1V1"/>
<proteinExistence type="predicted"/>
<evidence type="ECO:0000256" key="1">
    <source>
        <dbReference type="SAM" id="MobiDB-lite"/>
    </source>
</evidence>
<dbReference type="OrthoDB" id="5837759at2759"/>
<organism evidence="2 3">
    <name type="scientific">Cercopithifilaria johnstoni</name>
    <dbReference type="NCBI Taxonomy" id="2874296"/>
    <lineage>
        <taxon>Eukaryota</taxon>
        <taxon>Metazoa</taxon>
        <taxon>Ecdysozoa</taxon>
        <taxon>Nematoda</taxon>
        <taxon>Chromadorea</taxon>
        <taxon>Rhabditida</taxon>
        <taxon>Spirurina</taxon>
        <taxon>Spiruromorpha</taxon>
        <taxon>Filarioidea</taxon>
        <taxon>Onchocercidae</taxon>
        <taxon>Cercopithifilaria</taxon>
    </lineage>
</organism>
<evidence type="ECO:0000313" key="2">
    <source>
        <dbReference type="EMBL" id="CAG9533686.1"/>
    </source>
</evidence>
<feature type="region of interest" description="Disordered" evidence="1">
    <location>
        <begin position="26"/>
        <end position="49"/>
    </location>
</feature>
<accession>A0A8J2M1V1</accession>
<comment type="caution">
    <text evidence="2">The sequence shown here is derived from an EMBL/GenBank/DDBJ whole genome shotgun (WGS) entry which is preliminary data.</text>
</comment>
<gene>
    <name evidence="2" type="ORF">CJOHNSTONI_LOCUS3890</name>
</gene>
<dbReference type="EMBL" id="CAKAEH010001259">
    <property type="protein sequence ID" value="CAG9533686.1"/>
    <property type="molecule type" value="Genomic_DNA"/>
</dbReference>
<evidence type="ECO:0000313" key="3">
    <source>
        <dbReference type="Proteomes" id="UP000746747"/>
    </source>
</evidence>
<keyword evidence="3" id="KW-1185">Reference proteome</keyword>
<dbReference type="Proteomes" id="UP000746747">
    <property type="component" value="Unassembled WGS sequence"/>
</dbReference>
<name>A0A8J2M1V1_9BILA</name>
<protein>
    <submittedName>
        <fullName evidence="2">Uncharacterized protein</fullName>
    </submittedName>
</protein>